<dbReference type="GO" id="GO:0016705">
    <property type="term" value="F:oxidoreductase activity, acting on paired donors, with incorporation or reduction of molecular oxygen"/>
    <property type="evidence" value="ECO:0007669"/>
    <property type="project" value="InterPro"/>
</dbReference>
<dbReference type="EMBL" id="FZNP01000004">
    <property type="protein sequence ID" value="SNR58448.1"/>
    <property type="molecule type" value="Genomic_DNA"/>
</dbReference>
<dbReference type="Pfam" id="PF00296">
    <property type="entry name" value="Bac_luciferase"/>
    <property type="match status" value="1"/>
</dbReference>
<dbReference type="PANTHER" id="PTHR30137">
    <property type="entry name" value="LUCIFERASE-LIKE MONOOXYGENASE"/>
    <property type="match status" value="1"/>
</dbReference>
<proteinExistence type="predicted"/>
<organism evidence="2 3">
    <name type="scientific">Actinomadura mexicana</name>
    <dbReference type="NCBI Taxonomy" id="134959"/>
    <lineage>
        <taxon>Bacteria</taxon>
        <taxon>Bacillati</taxon>
        <taxon>Actinomycetota</taxon>
        <taxon>Actinomycetes</taxon>
        <taxon>Streptosporangiales</taxon>
        <taxon>Thermomonosporaceae</taxon>
        <taxon>Actinomadura</taxon>
    </lineage>
</organism>
<evidence type="ECO:0000313" key="2">
    <source>
        <dbReference type="EMBL" id="SNR58448.1"/>
    </source>
</evidence>
<evidence type="ECO:0000259" key="1">
    <source>
        <dbReference type="Pfam" id="PF00296"/>
    </source>
</evidence>
<dbReference type="SUPFAM" id="SSF51679">
    <property type="entry name" value="Bacterial luciferase-like"/>
    <property type="match status" value="1"/>
</dbReference>
<reference evidence="3" key="1">
    <citation type="submission" date="2017-06" db="EMBL/GenBank/DDBJ databases">
        <authorList>
            <person name="Varghese N."/>
            <person name="Submissions S."/>
        </authorList>
    </citation>
    <scope>NUCLEOTIDE SEQUENCE [LARGE SCALE GENOMIC DNA]</scope>
    <source>
        <strain evidence="3">DSM 44485</strain>
    </source>
</reference>
<dbReference type="Proteomes" id="UP000198420">
    <property type="component" value="Unassembled WGS sequence"/>
</dbReference>
<protein>
    <submittedName>
        <fullName evidence="2">Probable F420-dependent oxidoreductase, MSMEG_4141 family</fullName>
    </submittedName>
</protein>
<keyword evidence="3" id="KW-1185">Reference proteome</keyword>
<dbReference type="RefSeq" id="WP_089311985.1">
    <property type="nucleotide sequence ID" value="NZ_FZNP01000004.1"/>
</dbReference>
<dbReference type="AlphaFoldDB" id="A0A238XIN8"/>
<dbReference type="NCBIfam" id="TIGR03620">
    <property type="entry name" value="F420_MSMEG_4141"/>
    <property type="match status" value="1"/>
</dbReference>
<dbReference type="InterPro" id="IPR050766">
    <property type="entry name" value="Bact_Lucif_Oxidored"/>
</dbReference>
<dbReference type="PANTHER" id="PTHR30137:SF18">
    <property type="entry name" value="CONSERVED PROTEIN"/>
    <property type="match status" value="1"/>
</dbReference>
<dbReference type="Gene3D" id="3.20.20.30">
    <property type="entry name" value="Luciferase-like domain"/>
    <property type="match status" value="2"/>
</dbReference>
<dbReference type="InterPro" id="IPR019922">
    <property type="entry name" value="Lucif-like_OxRdatse_MSMEG_4141"/>
</dbReference>
<dbReference type="OrthoDB" id="4760590at2"/>
<sequence>MTKIELGRLGIWRPWPQLSPELARDVEELGYGTVWIGGSPTDPDIAGRLLAATDRIVIATGIVNMWSTPAEEAAAAYHRLNGAHGDRFLLGAGIGHPERDREYRSPYETIVDYLDRLDTEGVPARGRVLAALGPKVLRLAAERAAGAHPYLTTPEHTRSAREILGAGPLLAPEQKIVLEPDPVRARVIARDALGPYLGLGNYVASFERLGFTGDDVAGGGSDALVDALVAHGDAAAVAARLAAHLDAGADNVAVQVLTEPGGDPRPALRSIAGALL</sequence>
<dbReference type="GO" id="GO:0005829">
    <property type="term" value="C:cytosol"/>
    <property type="evidence" value="ECO:0007669"/>
    <property type="project" value="TreeGrafter"/>
</dbReference>
<name>A0A238XIN8_9ACTN</name>
<dbReference type="InterPro" id="IPR036661">
    <property type="entry name" value="Luciferase-like_sf"/>
</dbReference>
<feature type="domain" description="Luciferase-like" evidence="1">
    <location>
        <begin position="21"/>
        <end position="101"/>
    </location>
</feature>
<evidence type="ECO:0000313" key="3">
    <source>
        <dbReference type="Proteomes" id="UP000198420"/>
    </source>
</evidence>
<gene>
    <name evidence="2" type="ORF">SAMN06265355_104373</name>
</gene>
<dbReference type="InterPro" id="IPR011251">
    <property type="entry name" value="Luciferase-like_dom"/>
</dbReference>
<accession>A0A238XIN8</accession>